<dbReference type="InterPro" id="IPR010619">
    <property type="entry name" value="ThrE-like_N"/>
</dbReference>
<feature type="non-terminal residue" evidence="4">
    <location>
        <position position="1"/>
    </location>
</feature>
<gene>
    <name evidence="4" type="ORF">D7Y13_43350</name>
</gene>
<dbReference type="EMBL" id="RAWI01001120">
    <property type="protein sequence ID" value="RKH80253.1"/>
    <property type="molecule type" value="Genomic_DNA"/>
</dbReference>
<evidence type="ECO:0000313" key="5">
    <source>
        <dbReference type="Proteomes" id="UP000278907"/>
    </source>
</evidence>
<keyword evidence="5" id="KW-1185">Reference proteome</keyword>
<accession>A0ABX9Q2C9</accession>
<feature type="transmembrane region" description="Helical" evidence="2">
    <location>
        <begin position="62"/>
        <end position="80"/>
    </location>
</feature>
<keyword evidence="2" id="KW-0472">Membrane</keyword>
<evidence type="ECO:0000256" key="2">
    <source>
        <dbReference type="SAM" id="Phobius"/>
    </source>
</evidence>
<evidence type="ECO:0000259" key="3">
    <source>
        <dbReference type="Pfam" id="PF06738"/>
    </source>
</evidence>
<dbReference type="RefSeq" id="WP_147452730.1">
    <property type="nucleotide sequence ID" value="NZ_RAWI01001120.1"/>
</dbReference>
<organism evidence="4 5">
    <name type="scientific">Corallococcus praedator</name>
    <dbReference type="NCBI Taxonomy" id="2316724"/>
    <lineage>
        <taxon>Bacteria</taxon>
        <taxon>Pseudomonadati</taxon>
        <taxon>Myxococcota</taxon>
        <taxon>Myxococcia</taxon>
        <taxon>Myxococcales</taxon>
        <taxon>Cystobacterineae</taxon>
        <taxon>Myxococcaceae</taxon>
        <taxon>Corallococcus</taxon>
    </lineage>
</organism>
<dbReference type="Pfam" id="PF06738">
    <property type="entry name" value="ThrE"/>
    <property type="match status" value="1"/>
</dbReference>
<feature type="transmembrane region" description="Helical" evidence="2">
    <location>
        <begin position="125"/>
        <end position="142"/>
    </location>
</feature>
<feature type="transmembrane region" description="Helical" evidence="2">
    <location>
        <begin position="101"/>
        <end position="119"/>
    </location>
</feature>
<feature type="transmembrane region" description="Helical" evidence="2">
    <location>
        <begin position="6"/>
        <end position="24"/>
    </location>
</feature>
<dbReference type="Proteomes" id="UP000278907">
    <property type="component" value="Unassembled WGS sequence"/>
</dbReference>
<evidence type="ECO:0000313" key="4">
    <source>
        <dbReference type="EMBL" id="RKH80253.1"/>
    </source>
</evidence>
<protein>
    <recommendedName>
        <fullName evidence="3">Threonine/serine exporter-like N-terminal domain-containing protein</fullName>
    </recommendedName>
</protein>
<proteinExistence type="inferred from homology"/>
<name>A0ABX9Q2C9_9BACT</name>
<evidence type="ECO:0000256" key="1">
    <source>
        <dbReference type="ARBA" id="ARBA00034125"/>
    </source>
</evidence>
<reference evidence="4 5" key="1">
    <citation type="submission" date="2018-09" db="EMBL/GenBank/DDBJ databases">
        <authorList>
            <person name="Livingstone P.G."/>
            <person name="Whitworth D.E."/>
        </authorList>
    </citation>
    <scope>NUCLEOTIDE SEQUENCE [LARGE SCALE GENOMIC DNA]</scope>
    <source>
        <strain evidence="4 5">CA031B</strain>
    </source>
</reference>
<comment type="caution">
    <text evidence="4">The sequence shown here is derived from an EMBL/GenBank/DDBJ whole genome shotgun (WGS) entry which is preliminary data.</text>
</comment>
<feature type="domain" description="Threonine/serine exporter-like N-terminal" evidence="3">
    <location>
        <begin position="1"/>
        <end position="114"/>
    </location>
</feature>
<feature type="transmembrane region" description="Helical" evidence="2">
    <location>
        <begin position="36"/>
        <end position="56"/>
    </location>
</feature>
<comment type="similarity">
    <text evidence="1">Belongs to the ThrE exporter (TC 2.A.79) family.</text>
</comment>
<keyword evidence="2" id="KW-0812">Transmembrane</keyword>
<keyword evidence="2" id="KW-1133">Transmembrane helix</keyword>
<feature type="non-terminal residue" evidence="4">
    <location>
        <position position="143"/>
    </location>
</feature>
<sequence length="143" mass="14885">GGAWLEMGVAFVVGVLAGVIHFGTLRSQRLDLQKSFVATFLGTLVAFGFTLVLPSFDAVRALFGGATLLVPAMVVTLGSLELATESVEAGLPRLTYGLLRFLMMGVGITAAATLWSFVWPLPPHFGAQALPALVTLVLVGIGA</sequence>